<dbReference type="SUPFAM" id="SSF53474">
    <property type="entry name" value="alpha/beta-Hydrolases"/>
    <property type="match status" value="1"/>
</dbReference>
<keyword evidence="1" id="KW-0472">Membrane</keyword>
<evidence type="ECO:0000313" key="2">
    <source>
        <dbReference type="EMBL" id="EPE98112.1"/>
    </source>
</evidence>
<keyword evidence="1" id="KW-1133">Transmembrane helix</keyword>
<comment type="caution">
    <text evidence="2">The sequence shown here is derived from an EMBL/GenBank/DDBJ whole genome shotgun (WGS) entry which is preliminary data.</text>
</comment>
<dbReference type="EMBL" id="AEYE02000013">
    <property type="protein sequence ID" value="EPE98112.1"/>
    <property type="molecule type" value="Genomic_DNA"/>
</dbReference>
<name>S3HGW8_9HYPH</name>
<dbReference type="Proteomes" id="UP000014411">
    <property type="component" value="Unassembled WGS sequence"/>
</dbReference>
<organism evidence="2 3">
    <name type="scientific">Rhizobium grahamii CCGE 502</name>
    <dbReference type="NCBI Taxonomy" id="990285"/>
    <lineage>
        <taxon>Bacteria</taxon>
        <taxon>Pseudomonadati</taxon>
        <taxon>Pseudomonadota</taxon>
        <taxon>Alphaproteobacteria</taxon>
        <taxon>Hyphomicrobiales</taxon>
        <taxon>Rhizobiaceae</taxon>
        <taxon>Rhizobium/Agrobacterium group</taxon>
        <taxon>Rhizobium</taxon>
    </lineage>
</organism>
<protein>
    <submittedName>
        <fullName evidence="2">Transmembrane protein</fullName>
    </submittedName>
</protein>
<sequence length="383" mass="42768">MTLISKRVVLHFPGFEPLDARAHRARYERSAKQSMAVWDFGVTIGGPKCMSDSTSFKVTSIADGWETNSHIHVFDHNALVERLGADSRAWQILAGFWAAVQVIGYGGMAGYFRHAWRFGLFFIFPFLMMILGFSLSATIAVIPVGMELPAPHLFWSVGLASSFFIFAFLPFAERFYTLHLFADWRMAVALARMSRSEFNEWLDRCAVAARAALSEPADEYVISSHSMGSSVAAHVIGRLIEEQPDVFGDKRVVFATLGSALLQCALLRPAKLLRSRVGLIAGCENVHWLDVQCLTDAIHFYKVPVVAVCGHGDLRPAKVVYIRVKQMLTAEHYRKIKKDFLRVHRQYVLGPDLRAPFDFTLLTAGPRSASMLAEAGYSKMPGF</sequence>
<dbReference type="STRING" id="990285.RGCCGE502_10511"/>
<gene>
    <name evidence="2" type="ORF">RGCCGE502_10511</name>
</gene>
<feature type="transmembrane region" description="Helical" evidence="1">
    <location>
        <begin position="89"/>
        <end position="108"/>
    </location>
</feature>
<dbReference type="InterPro" id="IPR029058">
    <property type="entry name" value="AB_hydrolase_fold"/>
</dbReference>
<evidence type="ECO:0000313" key="3">
    <source>
        <dbReference type="Proteomes" id="UP000014411"/>
    </source>
</evidence>
<accession>S3HGW8</accession>
<dbReference type="RefSeq" id="WP_016554133.1">
    <property type="nucleotide sequence ID" value="NZ_AEYE02000013.1"/>
</dbReference>
<dbReference type="HOGENOM" id="CLU_035702_1_0_5"/>
<feature type="transmembrane region" description="Helical" evidence="1">
    <location>
        <begin position="152"/>
        <end position="172"/>
    </location>
</feature>
<keyword evidence="1 2" id="KW-0812">Transmembrane</keyword>
<reference evidence="2 3" key="1">
    <citation type="journal article" date="2012" name="J. Bacteriol.">
        <title>Genome sequence of Rhizobium grahamii CCGE502, a broad-host-range symbiont with low nodulation competitiveness in Phaseolus vulgaris.</title>
        <authorList>
            <person name="Althabegoiti M.J."/>
            <person name="Lozano L."/>
            <person name="Torres-Tejerizo G."/>
            <person name="Ormeno-Orrillo E."/>
            <person name="Rogel M.A."/>
            <person name="Gonzalez V."/>
            <person name="Martinez-Romero E."/>
        </authorList>
    </citation>
    <scope>NUCLEOTIDE SEQUENCE [LARGE SCALE GENOMIC DNA]</scope>
    <source>
        <strain evidence="2 3">CCGE 502</strain>
    </source>
</reference>
<dbReference type="AlphaFoldDB" id="S3HGW8"/>
<proteinExistence type="predicted"/>
<feature type="transmembrane region" description="Helical" evidence="1">
    <location>
        <begin position="120"/>
        <end position="146"/>
    </location>
</feature>
<dbReference type="eggNOG" id="COG0596">
    <property type="taxonomic scope" value="Bacteria"/>
</dbReference>
<evidence type="ECO:0000256" key="1">
    <source>
        <dbReference type="SAM" id="Phobius"/>
    </source>
</evidence>
<keyword evidence="3" id="KW-1185">Reference proteome</keyword>